<name>A0ABU3QYF9_9GAMM</name>
<accession>A0ABU3QYF9</accession>
<protein>
    <submittedName>
        <fullName evidence="3">HIT domain-containing protein</fullName>
    </submittedName>
</protein>
<comment type="caution">
    <text evidence="1">Lacks conserved residue(s) required for the propagation of feature annotation.</text>
</comment>
<keyword evidence="4" id="KW-1185">Reference proteome</keyword>
<comment type="caution">
    <text evidence="3">The sequence shown here is derived from an EMBL/GenBank/DDBJ whole genome shotgun (WGS) entry which is preliminary data.</text>
</comment>
<dbReference type="EMBL" id="JAWCUA010000003">
    <property type="protein sequence ID" value="MDU0112190.1"/>
    <property type="molecule type" value="Genomic_DNA"/>
</dbReference>
<evidence type="ECO:0000256" key="1">
    <source>
        <dbReference type="PROSITE-ProRule" id="PRU00464"/>
    </source>
</evidence>
<evidence type="ECO:0000313" key="3">
    <source>
        <dbReference type="EMBL" id="MDU0112190.1"/>
    </source>
</evidence>
<dbReference type="InterPro" id="IPR026026">
    <property type="entry name" value="HIT_Hint"/>
</dbReference>
<feature type="domain" description="HIT" evidence="2">
    <location>
        <begin position="1"/>
        <end position="103"/>
    </location>
</feature>
<reference evidence="3 4" key="1">
    <citation type="submission" date="2023-10" db="EMBL/GenBank/DDBJ databases">
        <title>Psychrosphaera aquimaarina strain SW33 isolated from seawater.</title>
        <authorList>
            <person name="Bayburt H."/>
            <person name="Kim J.M."/>
            <person name="Choi B.J."/>
            <person name="Jeon C.O."/>
        </authorList>
    </citation>
    <scope>NUCLEOTIDE SEQUENCE [LARGE SCALE GENOMIC DNA]</scope>
    <source>
        <strain evidence="3 4">KCTC 52743</strain>
    </source>
</reference>
<dbReference type="Pfam" id="PF01230">
    <property type="entry name" value="HIT"/>
    <property type="match status" value="1"/>
</dbReference>
<dbReference type="PROSITE" id="PS51084">
    <property type="entry name" value="HIT_2"/>
    <property type="match status" value="1"/>
</dbReference>
<evidence type="ECO:0000313" key="4">
    <source>
        <dbReference type="Proteomes" id="UP001257914"/>
    </source>
</evidence>
<gene>
    <name evidence="3" type="ORF">RT723_04070</name>
</gene>
<sequence>MFKLDPRIEKDSIFVKELPLCQLRLQNDSRYPWFVLLPRVNELTEVHQLSEHEQMQLMKESALVSKALTATTQCKKINVANLGNVVAQLHWHVVARFEHDQTWPGPIWGIGASIAWQDQKRAEFIDSFLENLSQLSQFK</sequence>
<dbReference type="RefSeq" id="WP_216056680.1">
    <property type="nucleotide sequence ID" value="NZ_JAWCUA010000003.1"/>
</dbReference>
<organism evidence="3 4">
    <name type="scientific">Psychrosphaera aquimarina</name>
    <dbReference type="NCBI Taxonomy" id="2044854"/>
    <lineage>
        <taxon>Bacteria</taxon>
        <taxon>Pseudomonadati</taxon>
        <taxon>Pseudomonadota</taxon>
        <taxon>Gammaproteobacteria</taxon>
        <taxon>Alteromonadales</taxon>
        <taxon>Pseudoalteromonadaceae</taxon>
        <taxon>Psychrosphaera</taxon>
    </lineage>
</organism>
<dbReference type="PIRSF" id="PIRSF000714">
    <property type="entry name" value="HIT"/>
    <property type="match status" value="1"/>
</dbReference>
<evidence type="ECO:0000259" key="2">
    <source>
        <dbReference type="PROSITE" id="PS51084"/>
    </source>
</evidence>
<proteinExistence type="predicted"/>
<dbReference type="Proteomes" id="UP001257914">
    <property type="component" value="Unassembled WGS sequence"/>
</dbReference>
<dbReference type="InterPro" id="IPR011146">
    <property type="entry name" value="HIT-like"/>
</dbReference>